<dbReference type="InterPro" id="IPR052985">
    <property type="entry name" value="CoA-trans_III_biosynth/detox"/>
</dbReference>
<name>W2S193_CYPE1</name>
<dbReference type="PANTHER" id="PTHR48229">
    <property type="entry name" value="CAIB/BAIF FAMILY ENZYME (AFU_ORTHOLOGUE AFUA_1G05360)-RELATED"/>
    <property type="match status" value="1"/>
</dbReference>
<dbReference type="AlphaFoldDB" id="W2S193"/>
<dbReference type="EMBL" id="KB822718">
    <property type="protein sequence ID" value="ETN42476.1"/>
    <property type="molecule type" value="Genomic_DNA"/>
</dbReference>
<gene>
    <name evidence="2" type="ORF">HMPREF1541_01632</name>
</gene>
<protein>
    <submittedName>
        <fullName evidence="2">Uncharacterized protein</fullName>
    </submittedName>
</protein>
<accession>W2S193</accession>
<reference evidence="2 3" key="1">
    <citation type="submission" date="2013-03" db="EMBL/GenBank/DDBJ databases">
        <title>The Genome Sequence of Phialophora europaea CBS 101466.</title>
        <authorList>
            <consortium name="The Broad Institute Genomics Platform"/>
            <person name="Cuomo C."/>
            <person name="de Hoog S."/>
            <person name="Gorbushina A."/>
            <person name="Walker B."/>
            <person name="Young S.K."/>
            <person name="Zeng Q."/>
            <person name="Gargeya S."/>
            <person name="Fitzgerald M."/>
            <person name="Haas B."/>
            <person name="Abouelleil A."/>
            <person name="Allen A.W."/>
            <person name="Alvarado L."/>
            <person name="Arachchi H.M."/>
            <person name="Berlin A.M."/>
            <person name="Chapman S.B."/>
            <person name="Gainer-Dewar J."/>
            <person name="Goldberg J."/>
            <person name="Griggs A."/>
            <person name="Gujja S."/>
            <person name="Hansen M."/>
            <person name="Howarth C."/>
            <person name="Imamovic A."/>
            <person name="Ireland A."/>
            <person name="Larimer J."/>
            <person name="McCowan C."/>
            <person name="Murphy C."/>
            <person name="Pearson M."/>
            <person name="Poon T.W."/>
            <person name="Priest M."/>
            <person name="Roberts A."/>
            <person name="Saif S."/>
            <person name="Shea T."/>
            <person name="Sisk P."/>
            <person name="Sykes S."/>
            <person name="Wortman J."/>
            <person name="Nusbaum C."/>
            <person name="Birren B."/>
        </authorList>
    </citation>
    <scope>NUCLEOTIDE SEQUENCE [LARGE SCALE GENOMIC DNA]</scope>
    <source>
        <strain evidence="2 3">CBS 101466</strain>
    </source>
</reference>
<organism evidence="2 3">
    <name type="scientific">Cyphellophora europaea (strain CBS 101466)</name>
    <name type="common">Phialophora europaea</name>
    <dbReference type="NCBI Taxonomy" id="1220924"/>
    <lineage>
        <taxon>Eukaryota</taxon>
        <taxon>Fungi</taxon>
        <taxon>Dikarya</taxon>
        <taxon>Ascomycota</taxon>
        <taxon>Pezizomycotina</taxon>
        <taxon>Eurotiomycetes</taxon>
        <taxon>Chaetothyriomycetidae</taxon>
        <taxon>Chaetothyriales</taxon>
        <taxon>Cyphellophoraceae</taxon>
        <taxon>Cyphellophora</taxon>
    </lineage>
</organism>
<sequence length="587" mass="65061">MGSITPSIEDYSVPEEAARVFHDGILQNPLIKAYLLSDYEADAKLIRFEGSASPSLPINWRFAESVSALKAYEALVVNALRKRKYGVEPAEVVVNTDHAQLFIMSTLIWTLDPEGKAITLGSLSDPESAKEYGKYFPNRDKHAATSSFHRLAATNIYKTKDGRFFHAHGSMNPDPTISSLKLPLDAPTPAPDLETATAPFQEACAQYTASELQSLADTHRQAGTIAWTVEEYNTSQHGRANAHVGLFEIHQHPSASQKASWWPDPAPSSSVQPSAERPLAGLKVVDLTRVIASPAVSRGLAELGASVMRVTCEDVTDMSSLHLDLSHGKWNCFLNLRKEEDRETLRGLVKEADVFLQGYRPHVLDKYGFGQEDVLKLVEGRDRGIVYARENCYGWQGEWMGRSGWQQISDACCGVSIEYGRAMGLADGEAVTPVFPNSDYCTGIAGTTAIMTALLHRAEQGGSYTVDLALNYYSRWLTFSVGTYPKEVWKQLHALHGNPVFRHYHNMNYTIPALIKCIKQNCPDKLFRPEFFDRYKVKNLGGVEVQVVKPVAKWVNGEVKPGYQVGTRGNGVDQPRWPEDLGVEVVV</sequence>
<dbReference type="InterPro" id="IPR023606">
    <property type="entry name" value="CoA-Trfase_III_dom_1_sf"/>
</dbReference>
<dbReference type="PANTHER" id="PTHR48229:SF2">
    <property type="entry name" value="CAIB_BAIF FAMILY PROTEIN"/>
    <property type="match status" value="1"/>
</dbReference>
<dbReference type="VEuPathDB" id="FungiDB:HMPREF1541_01632"/>
<dbReference type="HOGENOM" id="CLU_021588_1_0_1"/>
<evidence type="ECO:0000313" key="2">
    <source>
        <dbReference type="EMBL" id="ETN42476.1"/>
    </source>
</evidence>
<dbReference type="SUPFAM" id="SSF89796">
    <property type="entry name" value="CoA-transferase family III (CaiB/BaiF)"/>
    <property type="match status" value="2"/>
</dbReference>
<dbReference type="OrthoDB" id="2308815at2759"/>
<dbReference type="RefSeq" id="XP_008714212.1">
    <property type="nucleotide sequence ID" value="XM_008715990.1"/>
</dbReference>
<dbReference type="Pfam" id="PF02515">
    <property type="entry name" value="CoA_transf_3"/>
    <property type="match status" value="1"/>
</dbReference>
<keyword evidence="3" id="KW-1185">Reference proteome</keyword>
<dbReference type="eggNOG" id="KOG3957">
    <property type="taxonomic scope" value="Eukaryota"/>
</dbReference>
<comment type="similarity">
    <text evidence="1">Belongs to the CoA-transferase III family.</text>
</comment>
<dbReference type="Gene3D" id="3.40.50.10540">
    <property type="entry name" value="Crotonobetainyl-coa:carnitine coa-transferase, domain 1"/>
    <property type="match status" value="1"/>
</dbReference>
<dbReference type="GeneID" id="19968971"/>
<dbReference type="Proteomes" id="UP000030752">
    <property type="component" value="Unassembled WGS sequence"/>
</dbReference>
<dbReference type="InParanoid" id="W2S193"/>
<dbReference type="STRING" id="1220924.W2S193"/>
<proteinExistence type="inferred from homology"/>
<evidence type="ECO:0000313" key="3">
    <source>
        <dbReference type="Proteomes" id="UP000030752"/>
    </source>
</evidence>
<evidence type="ECO:0000256" key="1">
    <source>
        <dbReference type="ARBA" id="ARBA00008383"/>
    </source>
</evidence>
<dbReference type="InterPro" id="IPR003673">
    <property type="entry name" value="CoA-Trfase_fam_III"/>
</dbReference>
<dbReference type="GO" id="GO:0003824">
    <property type="term" value="F:catalytic activity"/>
    <property type="evidence" value="ECO:0007669"/>
    <property type="project" value="InterPro"/>
</dbReference>